<dbReference type="SMART" id="SM00827">
    <property type="entry name" value="PKS_AT"/>
    <property type="match status" value="1"/>
</dbReference>
<keyword evidence="3" id="KW-0808">Transferase</keyword>
<sequence>MHNSSTSEPNTITRDEPIAIIGASCRLPGAPDVISLWQLLDEERESVRPIPANRFPLRDFWHPRRGETGKFYATRAATLDEIELFDAAFFGISAREARQMDPQQRLLLELAWEALEDAGTTADQIASAGVYVGASGLEYANMRLTDPSSGNAYFMPGNTLSIFSNRISYALGLHGPSMTIDTACSSSLFALHEACEDLRAGRTEVALVGGVSMLLSPYPFIGFCAASMLSPTGRCHAFSADADGYVRGEGGVVLLLKPLSAARRDGDDIRAVIMASGINADGRTPGLTFPSAQAQAALLREVYGKAGVSPDQVAFVEAHGTGTPAGDPVETNALGTALGQLRDTPLPIGSVKTNLGHLEPASGLVSMLKAMLALQNRRLPASLHCATPNPAIPFAELNLEIVTEARPLAEGTLIAGVNNFGFGGANAHVVLASAPAPAAAPDSTTTAAPDEAVPLLLSARSEAGLASLARVWSTRTWTDADLRGAATRRAQLTHRLGVPGGDPAEMRAALAAWVETRAHSDIVTGQALAQARTVFVFSGNGSQFSGMGQDLLTISPVFAAGVAEADAALRPHLGWSVLEAMRSGDWSADPADIAQPMLFAFQIGALRGLEHQGLKADIVVGHSVGEIAAGVHAGMLDMAEAARIVALRSRHQATAPGGGMAAIHGDAEAAARLLAEAAPSLEIAAFNAPSALAVAGAAEALDRLEAAKDASTLLIHRLKVGYAYHSSQMDPIAEALIRDLGEITARLPDRLMISTVTSQPFATLPDADYWWRNVRAPVLFAESVRRAAAEGGTVFVEIAPRPVLQHYLRDILKGGDAQTRVMPAVPAKITADPFPRTALSCFAAGCDILSAPRFAGPARARGLPGVQWQRERHWYEPTEEALAVLWNQQDTHPLLGDHGKRESNEWTAHLDGAVQPWLADHKVGDTIVLAAACLIEFAFTAARATWPDAPLLELRDFQILRPVIIEQAHLREIRVRLAADGAVTIDSRPRLSHAVWTRHATARAGVASVAPAALPPAATGSGLTGEALYAIARAAGLAYGPAFRRVDAIAMAPGHVEASLTGQAPIEGLTLDPTALDGTFQALVGLAVNHADAGAAEAPLPRKFGVIRLDLTAGPPARGQAAVTMSGPRETEADIVMLDAAGRAVLSATGCWFTRMPGERPVPVAERSFHEIWLPSPVSPPLLSDERFLALRPAMETPVGDDDDRDAGLLAHTILAGRTAQPAPAATDAPDPARLWQTLFLDLPQWLPAALLLAWVDERTGAEPDAARGDDAFPDIAFRQLLSGRSVELAAEQIAGTIAAYTRDWPEDRPVRVLELHADRAALTRQLVPRLAGLACRLDYTILEPNRERQARLRPAVLAHLPGIVMAETVPEGAYDVLVAYAPGLHGMVPAVTLAHADRLAPGGLILVAEAADDAGWTALRDLSPEPLLTIAAWRDLPHRLRAVAESVPARAPFPLALLAAVAVEAEETEAEAEAEAAPVSAPPVLRLSHAPAQDEDSDDAVRTIRAVLALARDARAAAEAGDWLAIVTRDAAATPHEAARAALGRTIANEFPALRCRRIDLAASLTEAAIAAALEAERHATDGERDVRWTAEGRLVRRLREGLPARATEAKTDVRLIQPVPGPLDRLCWMPEPRVPPGPREVVIDVRASGLNYRDVLSAIGMLPDELLLDGFAGATLGMECAGTVLDVGAEVTDLAPGDRVMALAAAAHASRVVTDRRSVFALPDWLSFAAGATIPVTYLTVLYALETVGTLRAGETVLIHGAAGGVGLAAIQYASHVGARIVATAGSPAKRAALRELGIETVLDSRSLRFGADVLAATDGQGVDVVLNALSGEAMERSLELVRPFGRFLELGKRDFLANTRVGVGPLRQNVSYHAIDVDALVRHRPDLVSTVTDRLHALLEDGAVGPLPYTAFPASAATDAFALMRSSAHVGKIVLTMGPVQVPAALEVPADRTMLVTGGTGGFGARAARWLVSRGARHLVLVSRRGPAADGVAALRDALLDAGALTVEIRACDVTDHDRLASLLDDIRATMPPLGGIVHAAVTVADGLVATLSEEQVTASVQAKLAGALSLDRLTRDDPLSLFLVFSSATITLGAPGQGAYVAANAAVEALIQRRRDAGLPGCAVRWGPIADAGFLERNEAAREALDRRLGARSMRSMAALDALPDLLASSDPWPVLAEMDWQATGSLPILSEPLFGAVTRRRDEDGDTGDLMSLLATAGTERREEIVADLILGELTRIMQTDREALPLDQPLAELGMDSLTAVELALGLERRLGVSLPGFAWQEMTVRRVARQVSTLLGNKGGQETAAATPDEAVMARHLSDEERHAVAETADIPEPALSNEEEMTR</sequence>
<dbReference type="SMART" id="SM00826">
    <property type="entry name" value="PKS_DH"/>
    <property type="match status" value="1"/>
</dbReference>
<gene>
    <name evidence="12" type="ORF">HLH48_11660</name>
</gene>
<dbReference type="InterPro" id="IPR009081">
    <property type="entry name" value="PP-bd_ACP"/>
</dbReference>
<dbReference type="InterPro" id="IPR032821">
    <property type="entry name" value="PKS_assoc"/>
</dbReference>
<dbReference type="Proteomes" id="UP000589085">
    <property type="component" value="Unassembled WGS sequence"/>
</dbReference>
<feature type="region of interest" description="C-terminal hotdog fold" evidence="7">
    <location>
        <begin position="1020"/>
        <end position="1162"/>
    </location>
</feature>
<dbReference type="InterPro" id="IPR020841">
    <property type="entry name" value="PKS_Beta-ketoAc_synthase_dom"/>
</dbReference>
<feature type="active site" description="Proton donor; for dehydratase activity" evidence="7">
    <location>
        <position position="1077"/>
    </location>
</feature>
<dbReference type="Pfam" id="PF21089">
    <property type="entry name" value="PKS_DH_N"/>
    <property type="match status" value="1"/>
</dbReference>
<dbReference type="GO" id="GO:0004312">
    <property type="term" value="F:fatty acid synthase activity"/>
    <property type="evidence" value="ECO:0007669"/>
    <property type="project" value="TreeGrafter"/>
</dbReference>
<dbReference type="Pfam" id="PF02801">
    <property type="entry name" value="Ketoacyl-synt_C"/>
    <property type="match status" value="1"/>
</dbReference>
<dbReference type="FunFam" id="3.40.50.720:FF:000209">
    <property type="entry name" value="Polyketide synthase Pks12"/>
    <property type="match status" value="1"/>
</dbReference>
<dbReference type="EMBL" id="JABEQJ010000014">
    <property type="protein sequence ID" value="MBB2160818.1"/>
    <property type="molecule type" value="Genomic_DNA"/>
</dbReference>
<dbReference type="CDD" id="cd00833">
    <property type="entry name" value="PKS"/>
    <property type="match status" value="1"/>
</dbReference>
<dbReference type="PANTHER" id="PTHR43775:SF37">
    <property type="entry name" value="SI:DKEY-61P9.11"/>
    <property type="match status" value="1"/>
</dbReference>
<feature type="domain" description="PKS/mFAS DH" evidence="11">
    <location>
        <begin position="892"/>
        <end position="1162"/>
    </location>
</feature>
<dbReference type="SUPFAM" id="SSF50129">
    <property type="entry name" value="GroES-like"/>
    <property type="match status" value="1"/>
</dbReference>
<evidence type="ECO:0000256" key="6">
    <source>
        <dbReference type="ARBA" id="ARBA00023315"/>
    </source>
</evidence>
<evidence type="ECO:0000259" key="9">
    <source>
        <dbReference type="PROSITE" id="PS50075"/>
    </source>
</evidence>
<evidence type="ECO:0000256" key="5">
    <source>
        <dbReference type="ARBA" id="ARBA00023268"/>
    </source>
</evidence>
<dbReference type="RefSeq" id="WP_182997683.1">
    <property type="nucleotide sequence ID" value="NZ_JABEQJ010000014.1"/>
</dbReference>
<dbReference type="GO" id="GO:0006633">
    <property type="term" value="P:fatty acid biosynthetic process"/>
    <property type="evidence" value="ECO:0007669"/>
    <property type="project" value="InterPro"/>
</dbReference>
<feature type="active site" description="Proton acceptor; for dehydratase activity" evidence="7">
    <location>
        <position position="921"/>
    </location>
</feature>
<dbReference type="GO" id="GO:0008270">
    <property type="term" value="F:zinc ion binding"/>
    <property type="evidence" value="ECO:0007669"/>
    <property type="project" value="InterPro"/>
</dbReference>
<dbReference type="SUPFAM" id="SSF47336">
    <property type="entry name" value="ACP-like"/>
    <property type="match status" value="1"/>
</dbReference>
<dbReference type="PANTHER" id="PTHR43775">
    <property type="entry name" value="FATTY ACID SYNTHASE"/>
    <property type="match status" value="1"/>
</dbReference>
<dbReference type="Gene3D" id="3.40.47.10">
    <property type="match status" value="1"/>
</dbReference>
<feature type="region of interest" description="N-terminal hotdog fold" evidence="7">
    <location>
        <begin position="892"/>
        <end position="1011"/>
    </location>
</feature>
<dbReference type="SMART" id="SM00829">
    <property type="entry name" value="PKS_ER"/>
    <property type="match status" value="1"/>
</dbReference>
<dbReference type="GO" id="GO:0004315">
    <property type="term" value="F:3-oxoacyl-[acyl-carrier-protein] synthase activity"/>
    <property type="evidence" value="ECO:0007669"/>
    <property type="project" value="InterPro"/>
</dbReference>
<dbReference type="PROSITE" id="PS01162">
    <property type="entry name" value="QOR_ZETA_CRYSTAL"/>
    <property type="match status" value="1"/>
</dbReference>
<evidence type="ECO:0000256" key="4">
    <source>
        <dbReference type="ARBA" id="ARBA00022857"/>
    </source>
</evidence>
<dbReference type="InterPro" id="IPR049552">
    <property type="entry name" value="PKS_DH_N"/>
</dbReference>
<dbReference type="Pfam" id="PF08659">
    <property type="entry name" value="KR"/>
    <property type="match status" value="1"/>
</dbReference>
<dbReference type="SMART" id="SM00822">
    <property type="entry name" value="PKS_KR"/>
    <property type="match status" value="1"/>
</dbReference>
<dbReference type="PROSITE" id="PS00606">
    <property type="entry name" value="KS3_1"/>
    <property type="match status" value="1"/>
</dbReference>
<dbReference type="Pfam" id="PF00698">
    <property type="entry name" value="Acyl_transf_1"/>
    <property type="match status" value="1"/>
</dbReference>
<dbReference type="InterPro" id="IPR013154">
    <property type="entry name" value="ADH-like_N"/>
</dbReference>
<dbReference type="GO" id="GO:0016491">
    <property type="term" value="F:oxidoreductase activity"/>
    <property type="evidence" value="ECO:0007669"/>
    <property type="project" value="InterPro"/>
</dbReference>
<dbReference type="PROSITE" id="PS50075">
    <property type="entry name" value="CARRIER"/>
    <property type="match status" value="1"/>
</dbReference>
<feature type="region of interest" description="Disordered" evidence="8">
    <location>
        <begin position="2326"/>
        <end position="2351"/>
    </location>
</feature>
<dbReference type="InterPro" id="IPR020807">
    <property type="entry name" value="PKS_DH"/>
</dbReference>
<feature type="domain" description="Carrier" evidence="9">
    <location>
        <begin position="2222"/>
        <end position="2305"/>
    </location>
</feature>
<dbReference type="SUPFAM" id="SSF52151">
    <property type="entry name" value="FabD/lysophospholipase-like"/>
    <property type="match status" value="1"/>
</dbReference>
<keyword evidence="6" id="KW-0012">Acyltransferase</keyword>
<dbReference type="Pfam" id="PF08240">
    <property type="entry name" value="ADH_N"/>
    <property type="match status" value="1"/>
</dbReference>
<evidence type="ECO:0000256" key="7">
    <source>
        <dbReference type="PROSITE-ProRule" id="PRU01363"/>
    </source>
</evidence>
<protein>
    <submittedName>
        <fullName evidence="12">SDR family NAD(P)-dependent oxidoreductase</fullName>
    </submittedName>
</protein>
<dbReference type="Gene3D" id="3.40.50.720">
    <property type="entry name" value="NAD(P)-binding Rossmann-like Domain"/>
    <property type="match status" value="3"/>
</dbReference>
<keyword evidence="4" id="KW-0521">NADP</keyword>
<dbReference type="InterPro" id="IPR014030">
    <property type="entry name" value="Ketoacyl_synth_N"/>
</dbReference>
<evidence type="ECO:0000259" key="11">
    <source>
        <dbReference type="PROSITE" id="PS52019"/>
    </source>
</evidence>
<dbReference type="Pfam" id="PF00550">
    <property type="entry name" value="PP-binding"/>
    <property type="match status" value="1"/>
</dbReference>
<dbReference type="InterPro" id="IPR050091">
    <property type="entry name" value="PKS_NRPS_Biosynth_Enz"/>
</dbReference>
<dbReference type="InterPro" id="IPR049551">
    <property type="entry name" value="PKS_DH_C"/>
</dbReference>
<dbReference type="CDD" id="cd05195">
    <property type="entry name" value="enoyl_red"/>
    <property type="match status" value="1"/>
</dbReference>
<proteinExistence type="predicted"/>
<dbReference type="Gene3D" id="3.40.366.10">
    <property type="entry name" value="Malonyl-Coenzyme A Acyl Carrier Protein, domain 2"/>
    <property type="match status" value="1"/>
</dbReference>
<dbReference type="InterPro" id="IPR042104">
    <property type="entry name" value="PKS_dehydratase_sf"/>
</dbReference>
<reference evidence="12 13" key="1">
    <citation type="submission" date="2020-04" db="EMBL/GenBank/DDBJ databases">
        <title>Description of novel Gluconacetobacter.</title>
        <authorList>
            <person name="Sombolestani A."/>
        </authorList>
    </citation>
    <scope>NUCLEOTIDE SEQUENCE [LARGE SCALE GENOMIC DNA]</scope>
    <source>
        <strain evidence="12 13">LMG 19747</strain>
    </source>
</reference>
<dbReference type="PROSITE" id="PS52004">
    <property type="entry name" value="KS3_2"/>
    <property type="match status" value="1"/>
</dbReference>
<dbReference type="InterPro" id="IPR036291">
    <property type="entry name" value="NAD(P)-bd_dom_sf"/>
</dbReference>
<evidence type="ECO:0000259" key="10">
    <source>
        <dbReference type="PROSITE" id="PS52004"/>
    </source>
</evidence>
<evidence type="ECO:0000256" key="1">
    <source>
        <dbReference type="ARBA" id="ARBA00022450"/>
    </source>
</evidence>
<dbReference type="InterPro" id="IPR016035">
    <property type="entry name" value="Acyl_Trfase/lysoPLipase"/>
</dbReference>
<dbReference type="Gene3D" id="3.90.180.10">
    <property type="entry name" value="Medium-chain alcohol dehydrogenases, catalytic domain"/>
    <property type="match status" value="1"/>
</dbReference>
<dbReference type="SMART" id="SM00825">
    <property type="entry name" value="PKS_KS"/>
    <property type="match status" value="1"/>
</dbReference>
<dbReference type="SUPFAM" id="SSF53901">
    <property type="entry name" value="Thiolase-like"/>
    <property type="match status" value="1"/>
</dbReference>
<feature type="domain" description="Ketosynthase family 3 (KS3)" evidence="10">
    <location>
        <begin position="15"/>
        <end position="433"/>
    </location>
</feature>
<dbReference type="SUPFAM" id="SSF55048">
    <property type="entry name" value="Probable ACP-binding domain of malonyl-CoA ACP transacylase"/>
    <property type="match status" value="1"/>
</dbReference>
<dbReference type="InterPro" id="IPR016036">
    <property type="entry name" value="Malonyl_transacylase_ACP-bd"/>
</dbReference>
<dbReference type="Pfam" id="PF16197">
    <property type="entry name" value="KAsynt_C_assoc"/>
    <property type="match status" value="1"/>
</dbReference>
<evidence type="ECO:0000313" key="12">
    <source>
        <dbReference type="EMBL" id="MBB2160818.1"/>
    </source>
</evidence>
<dbReference type="InterPro" id="IPR049900">
    <property type="entry name" value="PKS_mFAS_DH"/>
</dbReference>
<dbReference type="GO" id="GO:0031177">
    <property type="term" value="F:phosphopantetheine binding"/>
    <property type="evidence" value="ECO:0007669"/>
    <property type="project" value="InterPro"/>
</dbReference>
<comment type="caution">
    <text evidence="12">The sequence shown here is derived from an EMBL/GenBank/DDBJ whole genome shotgun (WGS) entry which is preliminary data.</text>
</comment>
<evidence type="ECO:0000256" key="2">
    <source>
        <dbReference type="ARBA" id="ARBA00022553"/>
    </source>
</evidence>
<dbReference type="InterPro" id="IPR001227">
    <property type="entry name" value="Ac_transferase_dom_sf"/>
</dbReference>
<dbReference type="InterPro" id="IPR036736">
    <property type="entry name" value="ACP-like_sf"/>
</dbReference>
<dbReference type="SMART" id="SM00823">
    <property type="entry name" value="PKS_PP"/>
    <property type="match status" value="1"/>
</dbReference>
<evidence type="ECO:0000313" key="13">
    <source>
        <dbReference type="Proteomes" id="UP000589085"/>
    </source>
</evidence>
<dbReference type="InterPro" id="IPR002364">
    <property type="entry name" value="Quin_OxRdtase/zeta-crystal_CS"/>
</dbReference>
<evidence type="ECO:0000256" key="3">
    <source>
        <dbReference type="ARBA" id="ARBA00022679"/>
    </source>
</evidence>
<dbReference type="Gene3D" id="1.10.1200.10">
    <property type="entry name" value="ACP-like"/>
    <property type="match status" value="1"/>
</dbReference>
<dbReference type="InterPro" id="IPR014031">
    <property type="entry name" value="Ketoacyl_synth_C"/>
</dbReference>
<dbReference type="InterPro" id="IPR013968">
    <property type="entry name" value="PKS_KR"/>
</dbReference>
<keyword evidence="5" id="KW-0511">Multifunctional enzyme</keyword>
<dbReference type="InterPro" id="IPR020843">
    <property type="entry name" value="ER"/>
</dbReference>
<dbReference type="SUPFAM" id="SSF51735">
    <property type="entry name" value="NAD(P)-binding Rossmann-fold domains"/>
    <property type="match status" value="2"/>
</dbReference>
<organism evidence="12 13">
    <name type="scientific">Gluconacetobacter sacchari</name>
    <dbReference type="NCBI Taxonomy" id="92759"/>
    <lineage>
        <taxon>Bacteria</taxon>
        <taxon>Pseudomonadati</taxon>
        <taxon>Pseudomonadota</taxon>
        <taxon>Alphaproteobacteria</taxon>
        <taxon>Acetobacterales</taxon>
        <taxon>Acetobacteraceae</taxon>
        <taxon>Gluconacetobacter</taxon>
    </lineage>
</organism>
<keyword evidence="1" id="KW-0596">Phosphopantetheine</keyword>
<dbReference type="PROSITE" id="PS52019">
    <property type="entry name" value="PKS_MFAS_DH"/>
    <property type="match status" value="1"/>
</dbReference>
<dbReference type="InterPro" id="IPR018201">
    <property type="entry name" value="Ketoacyl_synth_AS"/>
</dbReference>
<dbReference type="Gene3D" id="3.10.129.110">
    <property type="entry name" value="Polyketide synthase dehydratase"/>
    <property type="match status" value="1"/>
</dbReference>
<keyword evidence="2" id="KW-0597">Phosphoprotein</keyword>
<dbReference type="Pfam" id="PF00107">
    <property type="entry name" value="ADH_zinc_N"/>
    <property type="match status" value="1"/>
</dbReference>
<name>A0A7W4IDE9_9PROT</name>
<dbReference type="InterPro" id="IPR016039">
    <property type="entry name" value="Thiolase-like"/>
</dbReference>
<dbReference type="InterPro" id="IPR014043">
    <property type="entry name" value="Acyl_transferase_dom"/>
</dbReference>
<accession>A0A7W4IDE9</accession>
<dbReference type="InterPro" id="IPR057326">
    <property type="entry name" value="KR_dom"/>
</dbReference>
<evidence type="ECO:0000256" key="8">
    <source>
        <dbReference type="SAM" id="MobiDB-lite"/>
    </source>
</evidence>
<dbReference type="InterPro" id="IPR011032">
    <property type="entry name" value="GroES-like_sf"/>
</dbReference>
<dbReference type="Pfam" id="PF00109">
    <property type="entry name" value="ketoacyl-synt"/>
    <property type="match status" value="1"/>
</dbReference>
<dbReference type="Pfam" id="PF14765">
    <property type="entry name" value="PS-DH"/>
    <property type="match status" value="1"/>
</dbReference>
<dbReference type="InterPro" id="IPR013149">
    <property type="entry name" value="ADH-like_C"/>
</dbReference>
<dbReference type="Gene3D" id="3.30.70.3290">
    <property type="match status" value="1"/>
</dbReference>
<dbReference type="InterPro" id="IPR020806">
    <property type="entry name" value="PKS_PP-bd"/>
</dbReference>